<protein>
    <submittedName>
        <fullName evidence="9">Acetylornithine deacetylase/succinyldiaminopimelate desuccinylase-like deacylase</fullName>
    </submittedName>
</protein>
<evidence type="ECO:0000313" key="9">
    <source>
        <dbReference type="EMBL" id="KAF2485849.1"/>
    </source>
</evidence>
<evidence type="ECO:0000256" key="6">
    <source>
        <dbReference type="ARBA" id="ARBA00022833"/>
    </source>
</evidence>
<evidence type="ECO:0000256" key="4">
    <source>
        <dbReference type="ARBA" id="ARBA00022723"/>
    </source>
</evidence>
<comment type="cofactor">
    <cofactor evidence="1">
        <name>Co(2+)</name>
        <dbReference type="ChEBI" id="CHEBI:48828"/>
    </cofactor>
</comment>
<gene>
    <name evidence="9" type="ORF">BDY17DRAFT_294337</name>
</gene>
<name>A0A6A6Q1J2_9PEZI</name>
<comment type="similarity">
    <text evidence="3">Belongs to the peptidase M20A family.</text>
</comment>
<dbReference type="InterPro" id="IPR036264">
    <property type="entry name" value="Bact_exopeptidase_dim_dom"/>
</dbReference>
<dbReference type="GO" id="GO:0016787">
    <property type="term" value="F:hydrolase activity"/>
    <property type="evidence" value="ECO:0007669"/>
    <property type="project" value="UniProtKB-KW"/>
</dbReference>
<evidence type="ECO:0000256" key="2">
    <source>
        <dbReference type="ARBA" id="ARBA00001947"/>
    </source>
</evidence>
<dbReference type="EMBL" id="MU001633">
    <property type="protein sequence ID" value="KAF2485849.1"/>
    <property type="molecule type" value="Genomic_DNA"/>
</dbReference>
<dbReference type="Gene3D" id="3.30.70.360">
    <property type="match status" value="1"/>
</dbReference>
<accession>A0A6A6Q1J2</accession>
<dbReference type="SUPFAM" id="SSF53187">
    <property type="entry name" value="Zn-dependent exopeptidases"/>
    <property type="match status" value="1"/>
</dbReference>
<sequence>MVKNTQSRSSQATMSTPVKSKQDLLNLLAKDKDAHLAFLSSLIRIPTPNPPGDTRDAIAFVEQHLQKHGISSEIIAPKPDAPNLVSTFHAEGPSEHPRNLVFNGHIDIFPVNADEKWQRDPYSGDVDGDFVHGRGAVDMKAGTAADIIAFSYLHRFRSQLSGRCTLEVVSDEETGGRYGTRYLLERDGRKETWKGDCVLNAEPGGVESIRFGERGSLRMTFEVRCEGAHGAFMHLSEGAIRIASRLIARLAELENLPPEGMDPELRKYLQREDVRNTADGIMGPGAAAYMLKPSVNIGTIRGGVKVNMIPSYCVFEADIRLPIGLVKETVLARIDEVLRSSFPEASYTVQEAATNPPAASSVEHEMVELLQRNAKLVRGEAPVSICSLGGTDCKHFRYNGVPAYCYGPSPTTMAAVDERVKAQEFLDIIKIHTLAAWEYLGGPI</sequence>
<dbReference type="InterPro" id="IPR010182">
    <property type="entry name" value="ArgE/DapE"/>
</dbReference>
<dbReference type="PANTHER" id="PTHR43808:SF32">
    <property type="entry name" value="ARGE_DAPE-RELATED DEACYLASE"/>
    <property type="match status" value="1"/>
</dbReference>
<evidence type="ECO:0000256" key="3">
    <source>
        <dbReference type="ARBA" id="ARBA00006247"/>
    </source>
</evidence>
<evidence type="ECO:0000256" key="1">
    <source>
        <dbReference type="ARBA" id="ARBA00001941"/>
    </source>
</evidence>
<dbReference type="Proteomes" id="UP000799767">
    <property type="component" value="Unassembled WGS sequence"/>
</dbReference>
<keyword evidence="6" id="KW-0862">Zinc</keyword>
<dbReference type="GO" id="GO:0046872">
    <property type="term" value="F:metal ion binding"/>
    <property type="evidence" value="ECO:0007669"/>
    <property type="project" value="UniProtKB-KW"/>
</dbReference>
<dbReference type="AlphaFoldDB" id="A0A6A6Q1J2"/>
<dbReference type="Pfam" id="PF07687">
    <property type="entry name" value="M20_dimer"/>
    <property type="match status" value="1"/>
</dbReference>
<dbReference type="NCBIfam" id="TIGR01910">
    <property type="entry name" value="DapE-ArgE"/>
    <property type="match status" value="1"/>
</dbReference>
<keyword evidence="4" id="KW-0479">Metal-binding</keyword>
<keyword evidence="7" id="KW-0170">Cobalt</keyword>
<keyword evidence="10" id="KW-1185">Reference proteome</keyword>
<evidence type="ECO:0000313" key="10">
    <source>
        <dbReference type="Proteomes" id="UP000799767"/>
    </source>
</evidence>
<organism evidence="9 10">
    <name type="scientific">Neohortaea acidophila</name>
    <dbReference type="NCBI Taxonomy" id="245834"/>
    <lineage>
        <taxon>Eukaryota</taxon>
        <taxon>Fungi</taxon>
        <taxon>Dikarya</taxon>
        <taxon>Ascomycota</taxon>
        <taxon>Pezizomycotina</taxon>
        <taxon>Dothideomycetes</taxon>
        <taxon>Dothideomycetidae</taxon>
        <taxon>Mycosphaerellales</taxon>
        <taxon>Teratosphaeriaceae</taxon>
        <taxon>Neohortaea</taxon>
    </lineage>
</organism>
<evidence type="ECO:0000259" key="8">
    <source>
        <dbReference type="Pfam" id="PF07687"/>
    </source>
</evidence>
<dbReference type="InterPro" id="IPR002933">
    <property type="entry name" value="Peptidase_M20"/>
</dbReference>
<dbReference type="OrthoDB" id="10059875at2759"/>
<dbReference type="RefSeq" id="XP_033592418.1">
    <property type="nucleotide sequence ID" value="XM_033733130.1"/>
</dbReference>
<dbReference type="Gene3D" id="3.40.630.10">
    <property type="entry name" value="Zn peptidases"/>
    <property type="match status" value="2"/>
</dbReference>
<dbReference type="SUPFAM" id="SSF55031">
    <property type="entry name" value="Bacterial exopeptidase dimerisation domain"/>
    <property type="match status" value="1"/>
</dbReference>
<evidence type="ECO:0000256" key="7">
    <source>
        <dbReference type="ARBA" id="ARBA00023285"/>
    </source>
</evidence>
<dbReference type="GeneID" id="54474132"/>
<dbReference type="InterPro" id="IPR050072">
    <property type="entry name" value="Peptidase_M20A"/>
</dbReference>
<proteinExistence type="inferred from homology"/>
<feature type="domain" description="Peptidase M20 dimerisation" evidence="8">
    <location>
        <begin position="212"/>
        <end position="344"/>
    </location>
</feature>
<dbReference type="Pfam" id="PF01546">
    <property type="entry name" value="Peptidase_M20"/>
    <property type="match status" value="1"/>
</dbReference>
<dbReference type="InterPro" id="IPR011650">
    <property type="entry name" value="Peptidase_M20_dimer"/>
</dbReference>
<comment type="cofactor">
    <cofactor evidence="2">
        <name>Zn(2+)</name>
        <dbReference type="ChEBI" id="CHEBI:29105"/>
    </cofactor>
</comment>
<reference evidence="9" key="1">
    <citation type="journal article" date="2020" name="Stud. Mycol.">
        <title>101 Dothideomycetes genomes: a test case for predicting lifestyles and emergence of pathogens.</title>
        <authorList>
            <person name="Haridas S."/>
            <person name="Albert R."/>
            <person name="Binder M."/>
            <person name="Bloem J."/>
            <person name="Labutti K."/>
            <person name="Salamov A."/>
            <person name="Andreopoulos B."/>
            <person name="Baker S."/>
            <person name="Barry K."/>
            <person name="Bills G."/>
            <person name="Bluhm B."/>
            <person name="Cannon C."/>
            <person name="Castanera R."/>
            <person name="Culley D."/>
            <person name="Daum C."/>
            <person name="Ezra D."/>
            <person name="Gonzalez J."/>
            <person name="Henrissat B."/>
            <person name="Kuo A."/>
            <person name="Liang C."/>
            <person name="Lipzen A."/>
            <person name="Lutzoni F."/>
            <person name="Magnuson J."/>
            <person name="Mondo S."/>
            <person name="Nolan M."/>
            <person name="Ohm R."/>
            <person name="Pangilinan J."/>
            <person name="Park H.-J."/>
            <person name="Ramirez L."/>
            <person name="Alfaro M."/>
            <person name="Sun H."/>
            <person name="Tritt A."/>
            <person name="Yoshinaga Y."/>
            <person name="Zwiers L.-H."/>
            <person name="Turgeon B."/>
            <person name="Goodwin S."/>
            <person name="Spatafora J."/>
            <person name="Crous P."/>
            <person name="Grigoriev I."/>
        </authorList>
    </citation>
    <scope>NUCLEOTIDE SEQUENCE</scope>
    <source>
        <strain evidence="9">CBS 113389</strain>
    </source>
</reference>
<keyword evidence="5" id="KW-0378">Hydrolase</keyword>
<dbReference type="PANTHER" id="PTHR43808">
    <property type="entry name" value="ACETYLORNITHINE DEACETYLASE"/>
    <property type="match status" value="1"/>
</dbReference>
<evidence type="ECO:0000256" key="5">
    <source>
        <dbReference type="ARBA" id="ARBA00022801"/>
    </source>
</evidence>